<organism evidence="1 2">
    <name type="scientific">Boletus edulis BED1</name>
    <dbReference type="NCBI Taxonomy" id="1328754"/>
    <lineage>
        <taxon>Eukaryota</taxon>
        <taxon>Fungi</taxon>
        <taxon>Dikarya</taxon>
        <taxon>Basidiomycota</taxon>
        <taxon>Agaricomycotina</taxon>
        <taxon>Agaricomycetes</taxon>
        <taxon>Agaricomycetidae</taxon>
        <taxon>Boletales</taxon>
        <taxon>Boletineae</taxon>
        <taxon>Boletaceae</taxon>
        <taxon>Boletoideae</taxon>
        <taxon>Boletus</taxon>
    </lineage>
</organism>
<reference evidence="1" key="2">
    <citation type="journal article" date="2020" name="Nat. Commun.">
        <title>Large-scale genome sequencing of mycorrhizal fungi provides insights into the early evolution of symbiotic traits.</title>
        <authorList>
            <person name="Miyauchi S."/>
            <person name="Kiss E."/>
            <person name="Kuo A."/>
            <person name="Drula E."/>
            <person name="Kohler A."/>
            <person name="Sanchez-Garcia M."/>
            <person name="Morin E."/>
            <person name="Andreopoulos B."/>
            <person name="Barry K.W."/>
            <person name="Bonito G."/>
            <person name="Buee M."/>
            <person name="Carver A."/>
            <person name="Chen C."/>
            <person name="Cichocki N."/>
            <person name="Clum A."/>
            <person name="Culley D."/>
            <person name="Crous P.W."/>
            <person name="Fauchery L."/>
            <person name="Girlanda M."/>
            <person name="Hayes R.D."/>
            <person name="Keri Z."/>
            <person name="LaButti K."/>
            <person name="Lipzen A."/>
            <person name="Lombard V."/>
            <person name="Magnuson J."/>
            <person name="Maillard F."/>
            <person name="Murat C."/>
            <person name="Nolan M."/>
            <person name="Ohm R.A."/>
            <person name="Pangilinan J."/>
            <person name="Pereira M.F."/>
            <person name="Perotto S."/>
            <person name="Peter M."/>
            <person name="Pfister S."/>
            <person name="Riley R."/>
            <person name="Sitrit Y."/>
            <person name="Stielow J.B."/>
            <person name="Szollosi G."/>
            <person name="Zifcakova L."/>
            <person name="Stursova M."/>
            <person name="Spatafora J.W."/>
            <person name="Tedersoo L."/>
            <person name="Vaario L.M."/>
            <person name="Yamada A."/>
            <person name="Yan M."/>
            <person name="Wang P."/>
            <person name="Xu J."/>
            <person name="Bruns T."/>
            <person name="Baldrian P."/>
            <person name="Vilgalys R."/>
            <person name="Dunand C."/>
            <person name="Henrissat B."/>
            <person name="Grigoriev I.V."/>
            <person name="Hibbett D."/>
            <person name="Nagy L.G."/>
            <person name="Martin F.M."/>
        </authorList>
    </citation>
    <scope>NUCLEOTIDE SEQUENCE</scope>
    <source>
        <strain evidence="1">BED1</strain>
    </source>
</reference>
<accession>A0AAD4C1J7</accession>
<evidence type="ECO:0000313" key="1">
    <source>
        <dbReference type="EMBL" id="KAF8445091.1"/>
    </source>
</evidence>
<proteinExistence type="predicted"/>
<comment type="caution">
    <text evidence="1">The sequence shown here is derived from an EMBL/GenBank/DDBJ whole genome shotgun (WGS) entry which is preliminary data.</text>
</comment>
<evidence type="ECO:0000313" key="2">
    <source>
        <dbReference type="Proteomes" id="UP001194468"/>
    </source>
</evidence>
<feature type="non-terminal residue" evidence="1">
    <location>
        <position position="51"/>
    </location>
</feature>
<reference evidence="1" key="1">
    <citation type="submission" date="2019-10" db="EMBL/GenBank/DDBJ databases">
        <authorList>
            <consortium name="DOE Joint Genome Institute"/>
            <person name="Kuo A."/>
            <person name="Miyauchi S."/>
            <person name="Kiss E."/>
            <person name="Drula E."/>
            <person name="Kohler A."/>
            <person name="Sanchez-Garcia M."/>
            <person name="Andreopoulos B."/>
            <person name="Barry K.W."/>
            <person name="Bonito G."/>
            <person name="Buee M."/>
            <person name="Carver A."/>
            <person name="Chen C."/>
            <person name="Cichocki N."/>
            <person name="Clum A."/>
            <person name="Culley D."/>
            <person name="Crous P.W."/>
            <person name="Fauchery L."/>
            <person name="Girlanda M."/>
            <person name="Hayes R."/>
            <person name="Keri Z."/>
            <person name="LaButti K."/>
            <person name="Lipzen A."/>
            <person name="Lombard V."/>
            <person name="Magnuson J."/>
            <person name="Maillard F."/>
            <person name="Morin E."/>
            <person name="Murat C."/>
            <person name="Nolan M."/>
            <person name="Ohm R."/>
            <person name="Pangilinan J."/>
            <person name="Pereira M."/>
            <person name="Perotto S."/>
            <person name="Peter M."/>
            <person name="Riley R."/>
            <person name="Sitrit Y."/>
            <person name="Stielow B."/>
            <person name="Szollosi G."/>
            <person name="Zifcakova L."/>
            <person name="Stursova M."/>
            <person name="Spatafora J.W."/>
            <person name="Tedersoo L."/>
            <person name="Vaario L.-M."/>
            <person name="Yamada A."/>
            <person name="Yan M."/>
            <person name="Wang P."/>
            <person name="Xu J."/>
            <person name="Bruns T."/>
            <person name="Baldrian P."/>
            <person name="Vilgalys R."/>
            <person name="Henrissat B."/>
            <person name="Grigoriev I.V."/>
            <person name="Hibbett D."/>
            <person name="Nagy L.G."/>
            <person name="Martin F.M."/>
        </authorList>
    </citation>
    <scope>NUCLEOTIDE SEQUENCE</scope>
    <source>
        <strain evidence="1">BED1</strain>
    </source>
</reference>
<feature type="non-terminal residue" evidence="1">
    <location>
        <position position="1"/>
    </location>
</feature>
<protein>
    <submittedName>
        <fullName evidence="1">Uncharacterized protein</fullName>
    </submittedName>
</protein>
<gene>
    <name evidence="1" type="ORF">L210DRAFT_800531</name>
</gene>
<dbReference type="EMBL" id="WHUW01000006">
    <property type="protein sequence ID" value="KAF8445091.1"/>
    <property type="molecule type" value="Genomic_DNA"/>
</dbReference>
<keyword evidence="2" id="KW-1185">Reference proteome</keyword>
<dbReference type="AlphaFoldDB" id="A0AAD4C1J7"/>
<sequence>LGATRMPAWLLAKLGHYPSMQDYEVATVEECNTYWKEDAEEHTNEQTMSSS</sequence>
<dbReference type="Proteomes" id="UP001194468">
    <property type="component" value="Unassembled WGS sequence"/>
</dbReference>
<name>A0AAD4C1J7_BOLED</name>